<evidence type="ECO:0000256" key="1">
    <source>
        <dbReference type="SAM" id="Phobius"/>
    </source>
</evidence>
<name>A0A8J8NJA4_HALGN</name>
<reference evidence="2" key="1">
    <citation type="submission" date="2019-06" db="EMBL/GenBank/DDBJ databases">
        <authorList>
            <person name="Zheng W."/>
        </authorList>
    </citation>
    <scope>NUCLEOTIDE SEQUENCE</scope>
    <source>
        <strain evidence="2">QDHG01</strain>
    </source>
</reference>
<organism evidence="2 3">
    <name type="scientific">Halteria grandinella</name>
    <dbReference type="NCBI Taxonomy" id="5974"/>
    <lineage>
        <taxon>Eukaryota</taxon>
        <taxon>Sar</taxon>
        <taxon>Alveolata</taxon>
        <taxon>Ciliophora</taxon>
        <taxon>Intramacronucleata</taxon>
        <taxon>Spirotrichea</taxon>
        <taxon>Stichotrichia</taxon>
        <taxon>Sporadotrichida</taxon>
        <taxon>Halteriidae</taxon>
        <taxon>Halteria</taxon>
    </lineage>
</organism>
<evidence type="ECO:0000313" key="3">
    <source>
        <dbReference type="Proteomes" id="UP000785679"/>
    </source>
</evidence>
<proteinExistence type="predicted"/>
<feature type="transmembrane region" description="Helical" evidence="1">
    <location>
        <begin position="66"/>
        <end position="92"/>
    </location>
</feature>
<keyword evidence="1" id="KW-0812">Transmembrane</keyword>
<sequence length="110" mass="13870">MTLSEYRRFVKSDEDLFLELRMHQRKNHFKRFVWNAFLMMYFKFLICLTLYVVSKPRKWTWIDLGYGYYLTLLIGMYSNHLAFGYLNLYYFMAIKHYYQFIKLLKYYTHF</sequence>
<dbReference type="AlphaFoldDB" id="A0A8J8NJA4"/>
<protein>
    <submittedName>
        <fullName evidence="2">Uncharacterized protein</fullName>
    </submittedName>
</protein>
<feature type="transmembrane region" description="Helical" evidence="1">
    <location>
        <begin position="32"/>
        <end position="54"/>
    </location>
</feature>
<keyword evidence="1" id="KW-0472">Membrane</keyword>
<evidence type="ECO:0000313" key="2">
    <source>
        <dbReference type="EMBL" id="TNV76122.1"/>
    </source>
</evidence>
<keyword evidence="3" id="KW-1185">Reference proteome</keyword>
<accession>A0A8J8NJA4</accession>
<dbReference type="Proteomes" id="UP000785679">
    <property type="component" value="Unassembled WGS sequence"/>
</dbReference>
<dbReference type="EMBL" id="RRYP01014151">
    <property type="protein sequence ID" value="TNV76122.1"/>
    <property type="molecule type" value="Genomic_DNA"/>
</dbReference>
<keyword evidence="1" id="KW-1133">Transmembrane helix</keyword>
<gene>
    <name evidence="2" type="ORF">FGO68_gene13280</name>
</gene>
<comment type="caution">
    <text evidence="2">The sequence shown here is derived from an EMBL/GenBank/DDBJ whole genome shotgun (WGS) entry which is preliminary data.</text>
</comment>